<dbReference type="EMBL" id="JAPTSV010000001">
    <property type="protein sequence ID" value="KAJ1531528.1"/>
    <property type="molecule type" value="Genomic_DNA"/>
</dbReference>
<feature type="region of interest" description="Disordered" evidence="1">
    <location>
        <begin position="168"/>
        <end position="190"/>
    </location>
</feature>
<feature type="compositionally biased region" description="Polar residues" evidence="1">
    <location>
        <begin position="168"/>
        <end position="186"/>
    </location>
</feature>
<dbReference type="GO" id="GO:0042162">
    <property type="term" value="F:telomeric DNA binding"/>
    <property type="evidence" value="ECO:0007669"/>
    <property type="project" value="TreeGrafter"/>
</dbReference>
<dbReference type="Proteomes" id="UP001075354">
    <property type="component" value="Chromosome 1"/>
</dbReference>
<accession>A0AAV7Y0R1</accession>
<gene>
    <name evidence="3" type="ORF">ONE63_000203</name>
</gene>
<keyword evidence="4" id="KW-1185">Reference proteome</keyword>
<comment type="caution">
    <text evidence="3">The sequence shown here is derived from an EMBL/GenBank/DDBJ whole genome shotgun (WGS) entry which is preliminary data.</text>
</comment>
<dbReference type="Pfam" id="PF13638">
    <property type="entry name" value="PIN_4"/>
    <property type="match status" value="1"/>
</dbReference>
<dbReference type="CDD" id="cd09884">
    <property type="entry name" value="PIN_Smg5-like"/>
    <property type="match status" value="1"/>
</dbReference>
<dbReference type="PANTHER" id="PTHR15696">
    <property type="entry name" value="SMG-7 SUPPRESSOR WITH MORPHOLOGICAL EFFECT ON GENITALIA PROTEIN 7"/>
    <property type="match status" value="1"/>
</dbReference>
<dbReference type="PANTHER" id="PTHR15696:SF7">
    <property type="entry name" value="NONSENSE-MEDIATED MRNA DECAY FACTOR"/>
    <property type="match status" value="1"/>
</dbReference>
<name>A0AAV7Y0R1_9NEOP</name>
<dbReference type="InterPro" id="IPR002716">
    <property type="entry name" value="PIN_dom"/>
</dbReference>
<dbReference type="AlphaFoldDB" id="A0AAV7Y0R1"/>
<evidence type="ECO:0000259" key="2">
    <source>
        <dbReference type="Pfam" id="PF13638"/>
    </source>
</evidence>
<protein>
    <recommendedName>
        <fullName evidence="2">PIN domain-containing protein</fullName>
    </recommendedName>
</protein>
<dbReference type="SUPFAM" id="SSF48452">
    <property type="entry name" value="TPR-like"/>
    <property type="match status" value="1"/>
</dbReference>
<reference evidence="3" key="1">
    <citation type="submission" date="2022-12" db="EMBL/GenBank/DDBJ databases">
        <title>Chromosome-level genome assembly of the bean flower thrips Megalurothrips usitatus.</title>
        <authorList>
            <person name="Ma L."/>
            <person name="Liu Q."/>
            <person name="Li H."/>
            <person name="Cai W."/>
        </authorList>
    </citation>
    <scope>NUCLEOTIDE SEQUENCE</scope>
    <source>
        <strain evidence="3">Cailab_2022a</strain>
    </source>
</reference>
<organism evidence="3 4">
    <name type="scientific">Megalurothrips usitatus</name>
    <name type="common">bean blossom thrips</name>
    <dbReference type="NCBI Taxonomy" id="439358"/>
    <lineage>
        <taxon>Eukaryota</taxon>
        <taxon>Metazoa</taxon>
        <taxon>Ecdysozoa</taxon>
        <taxon>Arthropoda</taxon>
        <taxon>Hexapoda</taxon>
        <taxon>Insecta</taxon>
        <taxon>Pterygota</taxon>
        <taxon>Neoptera</taxon>
        <taxon>Paraneoptera</taxon>
        <taxon>Thysanoptera</taxon>
        <taxon>Terebrantia</taxon>
        <taxon>Thripoidea</taxon>
        <taxon>Thripidae</taxon>
        <taxon>Megalurothrips</taxon>
    </lineage>
</organism>
<dbReference type="Gene3D" id="3.40.50.1010">
    <property type="entry name" value="5'-nuclease"/>
    <property type="match status" value="1"/>
</dbReference>
<dbReference type="InterPro" id="IPR011990">
    <property type="entry name" value="TPR-like_helical_dom_sf"/>
</dbReference>
<evidence type="ECO:0000313" key="3">
    <source>
        <dbReference type="EMBL" id="KAJ1531528.1"/>
    </source>
</evidence>
<dbReference type="FunFam" id="3.40.50.1010:FF:000033">
    <property type="entry name" value="Blast:Protein SMG5"/>
    <property type="match status" value="1"/>
</dbReference>
<evidence type="ECO:0000313" key="4">
    <source>
        <dbReference type="Proteomes" id="UP001075354"/>
    </source>
</evidence>
<dbReference type="GO" id="GO:0070034">
    <property type="term" value="F:telomerase RNA binding"/>
    <property type="evidence" value="ECO:0007669"/>
    <property type="project" value="TreeGrafter"/>
</dbReference>
<sequence>MFCVPHNYSHGVWQPTNPIDVLEQATGDCLLPAIKVCTDWLRGNKSVIVACGKDSLDLFKKFVDLINIINIDWKELEKVPPANSILKHPTLFESESKVPLPEDAQLQKLPFLVKAHADLDWELIRKNQLTAKEEALVRIKRLVAFCSFLQTIPETGVKYDEKTCKFSVSTPNQTSKDSEQSVSPSADKQRREEVMQNMGQLWLRAEVQNLETSVKKGNKGATFPPFLVLDVDALTKYYLMVGQLMASKKFIMVVPSVVLTALDQLKRESVLARDAIRWLEYQFQKGSRFLRAQTTHEALHLPLVSYPKQKAREAWSYFQILECCHYLNHQSSLSRPKESDAGFVTLLTGHSWADGTSFSPIGVAKAVGIAVEHIESFFAKWKTSTKSHG</sequence>
<feature type="domain" description="PIN" evidence="2">
    <location>
        <begin position="240"/>
        <end position="332"/>
    </location>
</feature>
<dbReference type="InterPro" id="IPR045153">
    <property type="entry name" value="Est1/Ebs1-like"/>
</dbReference>
<dbReference type="GO" id="GO:0000184">
    <property type="term" value="P:nuclear-transcribed mRNA catabolic process, nonsense-mediated decay"/>
    <property type="evidence" value="ECO:0007669"/>
    <property type="project" value="TreeGrafter"/>
</dbReference>
<dbReference type="GO" id="GO:0005697">
    <property type="term" value="C:telomerase holoenzyme complex"/>
    <property type="evidence" value="ECO:0007669"/>
    <property type="project" value="TreeGrafter"/>
</dbReference>
<proteinExistence type="predicted"/>
<evidence type="ECO:0000256" key="1">
    <source>
        <dbReference type="SAM" id="MobiDB-lite"/>
    </source>
</evidence>